<reference evidence="1" key="2">
    <citation type="submission" date="2016-06" db="EMBL/GenBank/DDBJ databases">
        <title>The genome of a short-lived fish provides insights into sex chromosome evolution and the genetic control of aging.</title>
        <authorList>
            <person name="Reichwald K."/>
            <person name="Felder M."/>
            <person name="Petzold A."/>
            <person name="Koch P."/>
            <person name="Groth M."/>
            <person name="Platzer M."/>
        </authorList>
    </citation>
    <scope>NUCLEOTIDE SEQUENCE</scope>
    <source>
        <tissue evidence="1">Brain</tissue>
    </source>
</reference>
<feature type="non-terminal residue" evidence="1">
    <location>
        <position position="39"/>
    </location>
</feature>
<protein>
    <submittedName>
        <fullName evidence="1">Uncharacterized protein</fullName>
    </submittedName>
</protein>
<dbReference type="AlphaFoldDB" id="A0A1A8QKY0"/>
<organism evidence="1">
    <name type="scientific">Nothobranchius rachovii</name>
    <name type="common">bluefin notho</name>
    <dbReference type="NCBI Taxonomy" id="451742"/>
    <lineage>
        <taxon>Eukaryota</taxon>
        <taxon>Metazoa</taxon>
        <taxon>Chordata</taxon>
        <taxon>Craniata</taxon>
        <taxon>Vertebrata</taxon>
        <taxon>Euteleostomi</taxon>
        <taxon>Actinopterygii</taxon>
        <taxon>Neopterygii</taxon>
        <taxon>Teleostei</taxon>
        <taxon>Neoteleostei</taxon>
        <taxon>Acanthomorphata</taxon>
        <taxon>Ovalentaria</taxon>
        <taxon>Atherinomorphae</taxon>
        <taxon>Cyprinodontiformes</taxon>
        <taxon>Nothobranchiidae</taxon>
        <taxon>Nothobranchius</taxon>
    </lineage>
</organism>
<proteinExistence type="predicted"/>
<reference evidence="1" key="1">
    <citation type="submission" date="2016-05" db="EMBL/GenBank/DDBJ databases">
        <authorList>
            <person name="Lavstsen T."/>
            <person name="Jespersen J.S."/>
        </authorList>
    </citation>
    <scope>NUCLEOTIDE SEQUENCE</scope>
    <source>
        <tissue evidence="1">Brain</tissue>
    </source>
</reference>
<accession>A0A1A8QKY0</accession>
<dbReference type="EMBL" id="HAEI01005690">
    <property type="protein sequence ID" value="SBR94425.1"/>
    <property type="molecule type" value="Transcribed_RNA"/>
</dbReference>
<gene>
    <name evidence="1" type="primary">Nfu_g_1_005948</name>
</gene>
<sequence length="39" mass="4133">MNGPRDVFQPDLAELQLQPERWPGAGGRVCGRGEALPGG</sequence>
<name>A0A1A8QKY0_9TELE</name>
<evidence type="ECO:0000313" key="1">
    <source>
        <dbReference type="EMBL" id="SBR94425.1"/>
    </source>
</evidence>